<reference evidence="3 4" key="1">
    <citation type="submission" date="2009-09" db="EMBL/GenBank/DDBJ databases">
        <authorList>
            <person name="Weinstock G."/>
            <person name="Sodergren E."/>
            <person name="Clifton S."/>
            <person name="Fulton L."/>
            <person name="Fulton B."/>
            <person name="Courtney L."/>
            <person name="Fronick C."/>
            <person name="Harrison M."/>
            <person name="Strong C."/>
            <person name="Farmer C."/>
            <person name="Delahaunty K."/>
            <person name="Markovic C."/>
            <person name="Hall O."/>
            <person name="Minx P."/>
            <person name="Tomlinson C."/>
            <person name="Mitreva M."/>
            <person name="Nelson J."/>
            <person name="Hou S."/>
            <person name="Wollam A."/>
            <person name="Pepin K.H."/>
            <person name="Johnson M."/>
            <person name="Bhonagiri V."/>
            <person name="Nash W.E."/>
            <person name="Warren W."/>
            <person name="Chinwalla A."/>
            <person name="Mardis E.R."/>
            <person name="Wilson R.K."/>
        </authorList>
    </citation>
    <scope>NUCLEOTIDE SEQUENCE [LARGE SCALE GENOMIC DNA]</scope>
    <source>
        <strain evidence="4">ATCC 35185 / DSM 20758 / VPI D19B-28</strain>
    </source>
</reference>
<organism evidence="3 4">
    <name type="scientific">Selenomonas sputigena (strain ATCC 35185 / DSM 20758 / CCUG 44933 / VPI D19B-28)</name>
    <dbReference type="NCBI Taxonomy" id="546271"/>
    <lineage>
        <taxon>Bacteria</taxon>
        <taxon>Bacillati</taxon>
        <taxon>Bacillota</taxon>
        <taxon>Negativicutes</taxon>
        <taxon>Selenomonadales</taxon>
        <taxon>Selenomonadaceae</taxon>
        <taxon>Selenomonas</taxon>
    </lineage>
</organism>
<dbReference type="InterPro" id="IPR038636">
    <property type="entry name" value="Wzi_sf"/>
</dbReference>
<dbReference type="AlphaFoldDB" id="C9LYI7"/>
<proteinExistence type="predicted"/>
<evidence type="ECO:0000256" key="1">
    <source>
        <dbReference type="SAM" id="SignalP"/>
    </source>
</evidence>
<protein>
    <recommendedName>
        <fullName evidence="2">SLH domain-containing protein</fullName>
    </recommendedName>
</protein>
<dbReference type="PROSITE" id="PS51272">
    <property type="entry name" value="SLH"/>
    <property type="match status" value="1"/>
</dbReference>
<dbReference type="Pfam" id="PF00395">
    <property type="entry name" value="SLH"/>
    <property type="match status" value="1"/>
</dbReference>
<dbReference type="Gene3D" id="2.40.160.130">
    <property type="entry name" value="Capsule assembly protein Wzi"/>
    <property type="match status" value="1"/>
</dbReference>
<keyword evidence="1" id="KW-0732">Signal</keyword>
<dbReference type="STRING" id="546271.Selsp_2084"/>
<comment type="caution">
    <text evidence="3">The sequence shown here is derived from an EMBL/GenBank/DDBJ whole genome shotgun (WGS) entry which is preliminary data.</text>
</comment>
<gene>
    <name evidence="3" type="ORF">SELSPUOL_02548</name>
</gene>
<dbReference type="InterPro" id="IPR023614">
    <property type="entry name" value="Porin_dom_sf"/>
</dbReference>
<feature type="signal peptide" evidence="1">
    <location>
        <begin position="1"/>
        <end position="36"/>
    </location>
</feature>
<dbReference type="InterPro" id="IPR001119">
    <property type="entry name" value="SLH_dom"/>
</dbReference>
<accession>C9LYI7</accession>
<dbReference type="Proteomes" id="UP000003505">
    <property type="component" value="Unassembled WGS sequence"/>
</dbReference>
<name>C9LYI7_SELS3</name>
<dbReference type="InterPro" id="IPR051465">
    <property type="entry name" value="Cell_Envelope_Struct_Comp"/>
</dbReference>
<dbReference type="SUPFAM" id="SSF56935">
    <property type="entry name" value="Porins"/>
    <property type="match status" value="1"/>
</dbReference>
<dbReference type="PANTHER" id="PTHR43308">
    <property type="entry name" value="OUTER MEMBRANE PROTEIN ALPHA-RELATED"/>
    <property type="match status" value="1"/>
</dbReference>
<feature type="chain" id="PRO_5038608603" description="SLH domain-containing protein" evidence="1">
    <location>
        <begin position="37"/>
        <end position="454"/>
    </location>
</feature>
<sequence length="454" mass="49966">MTRKQKENERLSFMKKYICGAALSAALLTSSALASAAANPFSDVPADHWAYDAVAQLADDGVIEGYGDGTYRGQNEITRYEMAQMVAKAMAKEDQVNAQQKAMIDRLAAEFAEELGNLGVRVENLEQKVDNVKWEGELRYVHLSHRDENAAGATDKHSVNTLQLRLLPVATVNDHWKVRARLTGSVKLSEDQASNVALSYLYADGNYGNLRIQAGKMSHFWSYSDDGLVADSWFSGAILTYGTKTKIMVEGGRWNMGNAALNVSGKDKLGGRTASDYTANHYGIGVDHATGKLQAGVAYRHYDSDVFQFLPAYRDGAVTDKAGILSVGGKYKFTKDVALSAHYARNLEADNYNQSADVQLNYKGSNVANPGSWGMYLAYRHLGGYSTLMPTYELHRQTYKIPVAGGEYGTKGWVIGASYAPMKNTNIDMAYFHGTSLGSDHSAKTFYTRVQMFW</sequence>
<evidence type="ECO:0000259" key="2">
    <source>
        <dbReference type="PROSITE" id="PS51272"/>
    </source>
</evidence>
<evidence type="ECO:0000313" key="3">
    <source>
        <dbReference type="EMBL" id="EEX76053.1"/>
    </source>
</evidence>
<dbReference type="eggNOG" id="COG3203">
    <property type="taxonomic scope" value="Bacteria"/>
</dbReference>
<feature type="domain" description="SLH" evidence="2">
    <location>
        <begin position="37"/>
        <end position="100"/>
    </location>
</feature>
<dbReference type="Gene3D" id="2.40.160.10">
    <property type="entry name" value="Porin"/>
    <property type="match status" value="1"/>
</dbReference>
<evidence type="ECO:0000313" key="4">
    <source>
        <dbReference type="Proteomes" id="UP000003505"/>
    </source>
</evidence>
<dbReference type="EMBL" id="ACKP02000054">
    <property type="protein sequence ID" value="EEX76053.1"/>
    <property type="molecule type" value="Genomic_DNA"/>
</dbReference>